<keyword evidence="1" id="KW-0732">Signal</keyword>
<feature type="signal peptide" evidence="1">
    <location>
        <begin position="1"/>
        <end position="22"/>
    </location>
</feature>
<reference evidence="2 3" key="1">
    <citation type="submission" date="2018-11" db="EMBL/GenBank/DDBJ databases">
        <authorList>
            <consortium name="Pathogen Informatics"/>
        </authorList>
    </citation>
    <scope>NUCLEOTIDE SEQUENCE [LARGE SCALE GENOMIC DNA]</scope>
</reference>
<dbReference type="InterPro" id="IPR046350">
    <property type="entry name" value="Cystatin_sf"/>
</dbReference>
<proteinExistence type="predicted"/>
<keyword evidence="3" id="KW-1185">Reference proteome</keyword>
<evidence type="ECO:0000313" key="3">
    <source>
        <dbReference type="Proteomes" id="UP000281553"/>
    </source>
</evidence>
<protein>
    <recommendedName>
        <fullName evidence="4">Cystatin domain-containing protein</fullName>
    </recommendedName>
</protein>
<dbReference type="EMBL" id="UYRU01097547">
    <property type="protein sequence ID" value="VDN40052.1"/>
    <property type="molecule type" value="Genomic_DNA"/>
</dbReference>
<feature type="non-terminal residue" evidence="2">
    <location>
        <position position="134"/>
    </location>
</feature>
<dbReference type="SUPFAM" id="SSF54403">
    <property type="entry name" value="Cystatin/monellin"/>
    <property type="match status" value="1"/>
</dbReference>
<gene>
    <name evidence="2" type="ORF">DILT_LOCUS18122</name>
</gene>
<evidence type="ECO:0008006" key="4">
    <source>
        <dbReference type="Google" id="ProtNLM"/>
    </source>
</evidence>
<evidence type="ECO:0000313" key="2">
    <source>
        <dbReference type="EMBL" id="VDN40052.1"/>
    </source>
</evidence>
<organism evidence="2 3">
    <name type="scientific">Dibothriocephalus latus</name>
    <name type="common">Fish tapeworm</name>
    <name type="synonym">Diphyllobothrium latum</name>
    <dbReference type="NCBI Taxonomy" id="60516"/>
    <lineage>
        <taxon>Eukaryota</taxon>
        <taxon>Metazoa</taxon>
        <taxon>Spiralia</taxon>
        <taxon>Lophotrochozoa</taxon>
        <taxon>Platyhelminthes</taxon>
        <taxon>Cestoda</taxon>
        <taxon>Eucestoda</taxon>
        <taxon>Diphyllobothriidea</taxon>
        <taxon>Diphyllobothriidae</taxon>
        <taxon>Dibothriocephalus</taxon>
    </lineage>
</organism>
<dbReference type="OrthoDB" id="6246741at2759"/>
<dbReference type="Gene3D" id="3.10.450.10">
    <property type="match status" value="1"/>
</dbReference>
<dbReference type="Proteomes" id="UP000281553">
    <property type="component" value="Unassembled WGS sequence"/>
</dbReference>
<evidence type="ECO:0000256" key="1">
    <source>
        <dbReference type="SAM" id="SignalP"/>
    </source>
</evidence>
<accession>A0A3P7R8H5</accession>
<feature type="chain" id="PRO_5018037607" description="Cystatin domain-containing protein" evidence="1">
    <location>
        <begin position="23"/>
        <end position="134"/>
    </location>
</feature>
<name>A0A3P7R8H5_DIBLA</name>
<sequence>MTSAMTTAVIFWLTVIINLANAHNDEMLTAKSAQMLGAVQKLTTEALNSQHAKTIIKNALQHLSKEREDSCAEYKHIRTLRGTKQVINGILYKFVVEIEAVPKDNCASAPADTLPKQPIRETYEITHIDRGSAA</sequence>
<dbReference type="AlphaFoldDB" id="A0A3P7R8H5"/>